<organism evidence="3 4">
    <name type="scientific">Eschrichtius robustus</name>
    <name type="common">California gray whale</name>
    <name type="synonym">Eschrichtius gibbosus</name>
    <dbReference type="NCBI Taxonomy" id="9764"/>
    <lineage>
        <taxon>Eukaryota</taxon>
        <taxon>Metazoa</taxon>
        <taxon>Chordata</taxon>
        <taxon>Craniata</taxon>
        <taxon>Vertebrata</taxon>
        <taxon>Euteleostomi</taxon>
        <taxon>Mammalia</taxon>
        <taxon>Eutheria</taxon>
        <taxon>Laurasiatheria</taxon>
        <taxon>Artiodactyla</taxon>
        <taxon>Whippomorpha</taxon>
        <taxon>Cetacea</taxon>
        <taxon>Mysticeti</taxon>
        <taxon>Eschrichtiidae</taxon>
        <taxon>Eschrichtius</taxon>
    </lineage>
</organism>
<name>A0AB34I3S7_ESCRO</name>
<feature type="region of interest" description="Disordered" evidence="1">
    <location>
        <begin position="172"/>
        <end position="214"/>
    </location>
</feature>
<reference evidence="3 4" key="1">
    <citation type="submission" date="2022-11" db="EMBL/GenBank/DDBJ databases">
        <title>Whole genome sequence of Eschrichtius robustus ER-17-0199.</title>
        <authorList>
            <person name="Bruniche-Olsen A."/>
            <person name="Black A.N."/>
            <person name="Fields C.J."/>
            <person name="Walden K."/>
            <person name="Dewoody J.A."/>
        </authorList>
    </citation>
    <scope>NUCLEOTIDE SEQUENCE [LARGE SCALE GENOMIC DNA]</scope>
    <source>
        <strain evidence="3">ER-17-0199</strain>
        <tissue evidence="3">Blubber</tissue>
    </source>
</reference>
<evidence type="ECO:0000256" key="1">
    <source>
        <dbReference type="SAM" id="MobiDB-lite"/>
    </source>
</evidence>
<dbReference type="AlphaFoldDB" id="A0AB34I3S7"/>
<feature type="domain" description="Lysophospholipase NTE1-like P-loop" evidence="2">
    <location>
        <begin position="132"/>
        <end position="166"/>
    </location>
</feature>
<accession>A0AB34I3S7</accession>
<evidence type="ECO:0000313" key="4">
    <source>
        <dbReference type="Proteomes" id="UP001159641"/>
    </source>
</evidence>
<gene>
    <name evidence="3" type="ORF">J1605_017332</name>
</gene>
<evidence type="ECO:0000259" key="2">
    <source>
        <dbReference type="Pfam" id="PF24179"/>
    </source>
</evidence>
<protein>
    <recommendedName>
        <fullName evidence="2">Lysophospholipase NTE1-like P-loop domain-containing protein</fullName>
    </recommendedName>
</protein>
<dbReference type="InterPro" id="IPR056556">
    <property type="entry name" value="NTE1_P-loop_dom"/>
</dbReference>
<dbReference type="EMBL" id="JAIQCJ010000212">
    <property type="protein sequence ID" value="KAJ8797600.1"/>
    <property type="molecule type" value="Genomic_DNA"/>
</dbReference>
<evidence type="ECO:0000313" key="3">
    <source>
        <dbReference type="EMBL" id="KAJ8797600.1"/>
    </source>
</evidence>
<feature type="region of interest" description="Disordered" evidence="1">
    <location>
        <begin position="283"/>
        <end position="310"/>
    </location>
</feature>
<sequence>MPQDPPLLPRDETSRVRNGCPFGGAGPSCMASACTWHLAVPFPVGRVGAGAGLAQRPARGARKRAFDVLGPQKTGVWLGLGQQEGVWKPHADEVVEGCQSPKPQAVYCLWSGHQFGLHAVGSKWDSGNPASNLSTVAVMPVSEDVPLTAFTLELKHALSAIARTLRAQSTASGGLHTFPRASSEPSESRQAGPEQETCTEGQIEPSLGSPEDLRLGSSVFLQPDMACPSRLVLDVQEVDGVSHCSAQECPPSQAREASAPRGLPLSVRPMRGDQLELEALPGLARPGLTPRAGLQPPGDQRPLPPSPQRRCFPASTGFCHLSQSCTDAQVSPAATSQGTTL</sequence>
<keyword evidence="4" id="KW-1185">Reference proteome</keyword>
<proteinExistence type="predicted"/>
<dbReference type="Proteomes" id="UP001159641">
    <property type="component" value="Unassembled WGS sequence"/>
</dbReference>
<comment type="caution">
    <text evidence="3">The sequence shown here is derived from an EMBL/GenBank/DDBJ whole genome shotgun (WGS) entry which is preliminary data.</text>
</comment>
<feature type="region of interest" description="Disordered" evidence="1">
    <location>
        <begin position="244"/>
        <end position="267"/>
    </location>
</feature>
<dbReference type="Pfam" id="PF24179">
    <property type="entry name" value="NTE_Ploop"/>
    <property type="match status" value="1"/>
</dbReference>